<dbReference type="Proteomes" id="UP000639403">
    <property type="component" value="Unassembled WGS sequence"/>
</dbReference>
<proteinExistence type="predicted"/>
<evidence type="ECO:0000313" key="2">
    <source>
        <dbReference type="EMBL" id="KAF9809679.1"/>
    </source>
</evidence>
<name>A0A8H7TZS5_9APHY</name>
<evidence type="ECO:0000256" key="1">
    <source>
        <dbReference type="SAM" id="MobiDB-lite"/>
    </source>
</evidence>
<dbReference type="EMBL" id="JADOXO010000200">
    <property type="protein sequence ID" value="KAF9809679.1"/>
    <property type="molecule type" value="Genomic_DNA"/>
</dbReference>
<sequence>MIITDDTPSSPTKAQQALSEAPAPDTRDNMPPPAYPGPSSYQNALPLQSSQPLLSPQADDFEYEPVEPAGRRFLKAFALAALTYCVLGLFTQGTVAIAQRGNRRGGWIRVNPRIQVDRDMYGWPLVSDGKIVQCVAGRSNWDNDYAGVRPSKSFELPLSSDVLYLFSRGRLSQGNVHIVHDADWRNPSSVKVDVSLHHASTEILDRISVCQLERQEGHSGVGIFTPLRWPFWSDSAFRFNVTVHIPMTDAALGPTLVSALETSLPHFYQHVGDLNGDVIFDSLSLRSTNAPIHVESVYAEHAEFRTTNDAIEGNFYTSEGLTLMTTNAPIKADVVLYHDDAKGNSTAVTIKTTNDPITASVHLISQTPAFTGGNYSVAAQTTNGPLRLSFPESALDAQLDVRARTTNAMADVRMHRAFEGTFELRTTNGHVEVPFDQNAADPSGRGRIRQLSVSQRNKLVTGSVNWGEAASEKGRVEVQSTNGPVAMRPPLVSLMFLYPPCGRQNECPQFASSAVHGLFHREHPDVVSVVKRTNLREAGDPRNVVLFAQMRPLTLAGSSRASSSEDVAATIVRNPASEPLREARKQTICRP</sequence>
<accession>A0A8H7TZS5</accession>
<gene>
    <name evidence="2" type="ORF">IEO21_07313</name>
</gene>
<organism evidence="2 3">
    <name type="scientific">Rhodonia placenta</name>
    <dbReference type="NCBI Taxonomy" id="104341"/>
    <lineage>
        <taxon>Eukaryota</taxon>
        <taxon>Fungi</taxon>
        <taxon>Dikarya</taxon>
        <taxon>Basidiomycota</taxon>
        <taxon>Agaricomycotina</taxon>
        <taxon>Agaricomycetes</taxon>
        <taxon>Polyporales</taxon>
        <taxon>Adustoporiaceae</taxon>
        <taxon>Rhodonia</taxon>
    </lineage>
</organism>
<evidence type="ECO:0000313" key="3">
    <source>
        <dbReference type="Proteomes" id="UP000639403"/>
    </source>
</evidence>
<reference evidence="2" key="2">
    <citation type="journal article" name="Front. Microbiol.">
        <title>Degradative Capacity of Two Strains of Rhodonia placenta: From Phenotype to Genotype.</title>
        <authorList>
            <person name="Kolle M."/>
            <person name="Horta M.A.C."/>
            <person name="Nowrousian M."/>
            <person name="Ohm R.A."/>
            <person name="Benz J.P."/>
            <person name="Pilgard A."/>
        </authorList>
    </citation>
    <scope>NUCLEOTIDE SEQUENCE</scope>
    <source>
        <strain evidence="2">FPRL280</strain>
    </source>
</reference>
<dbReference type="AlphaFoldDB" id="A0A8H7TZS5"/>
<feature type="region of interest" description="Disordered" evidence="1">
    <location>
        <begin position="1"/>
        <end position="46"/>
    </location>
</feature>
<protein>
    <submittedName>
        <fullName evidence="2">Uncharacterized protein</fullName>
    </submittedName>
</protein>
<comment type="caution">
    <text evidence="2">The sequence shown here is derived from an EMBL/GenBank/DDBJ whole genome shotgun (WGS) entry which is preliminary data.</text>
</comment>
<reference evidence="2" key="1">
    <citation type="submission" date="2020-11" db="EMBL/GenBank/DDBJ databases">
        <authorList>
            <person name="Koelle M."/>
            <person name="Horta M.A.C."/>
            <person name="Nowrousian M."/>
            <person name="Ohm R.A."/>
            <person name="Benz P."/>
            <person name="Pilgard A."/>
        </authorList>
    </citation>
    <scope>NUCLEOTIDE SEQUENCE</scope>
    <source>
        <strain evidence="2">FPRL280</strain>
    </source>
</reference>
<feature type="compositionally biased region" description="Polar residues" evidence="1">
    <location>
        <begin position="1"/>
        <end position="18"/>
    </location>
</feature>